<evidence type="ECO:0000259" key="2">
    <source>
        <dbReference type="PROSITE" id="PS50110"/>
    </source>
</evidence>
<reference evidence="3" key="1">
    <citation type="submission" date="2022-11" db="EMBL/GenBank/DDBJ databases">
        <title>Robbsia betulipollinis sp. nov., isolated from pollen of birch (Betula pendula).</title>
        <authorList>
            <person name="Shi H."/>
            <person name="Ambika Manirajan B."/>
            <person name="Ratering S."/>
            <person name="Geissler-Plaum R."/>
            <person name="Schnell S."/>
        </authorList>
    </citation>
    <scope>NUCLEOTIDE SEQUENCE</scope>
    <source>
        <strain evidence="3">Bb-Pol-6</strain>
    </source>
</reference>
<evidence type="ECO:0000313" key="3">
    <source>
        <dbReference type="EMBL" id="MCY0389395.1"/>
    </source>
</evidence>
<dbReference type="Proteomes" id="UP001082899">
    <property type="component" value="Unassembled WGS sequence"/>
</dbReference>
<evidence type="ECO:0000256" key="1">
    <source>
        <dbReference type="PROSITE-ProRule" id="PRU00169"/>
    </source>
</evidence>
<keyword evidence="1" id="KW-0597">Phosphoprotein</keyword>
<accession>A0ABT3ZS65</accession>
<comment type="caution">
    <text evidence="3">The sequence shown here is derived from an EMBL/GenBank/DDBJ whole genome shotgun (WGS) entry which is preliminary data.</text>
</comment>
<name>A0ABT3ZS65_9BURK</name>
<feature type="modified residue" description="4-aspartylphosphate" evidence="1">
    <location>
        <position position="63"/>
    </location>
</feature>
<organism evidence="3 4">
    <name type="scientific">Robbsia betulipollinis</name>
    <dbReference type="NCBI Taxonomy" id="2981849"/>
    <lineage>
        <taxon>Bacteria</taxon>
        <taxon>Pseudomonadati</taxon>
        <taxon>Pseudomonadota</taxon>
        <taxon>Betaproteobacteria</taxon>
        <taxon>Burkholderiales</taxon>
        <taxon>Burkholderiaceae</taxon>
        <taxon>Robbsia</taxon>
    </lineage>
</organism>
<proteinExistence type="predicted"/>
<dbReference type="InterPro" id="IPR001789">
    <property type="entry name" value="Sig_transdc_resp-reg_receiver"/>
</dbReference>
<dbReference type="InterPro" id="IPR011006">
    <property type="entry name" value="CheY-like_superfamily"/>
</dbReference>
<dbReference type="RefSeq" id="WP_267849297.1">
    <property type="nucleotide sequence ID" value="NZ_JAPMXC010000010.1"/>
</dbReference>
<dbReference type="Gene3D" id="3.40.50.2300">
    <property type="match status" value="1"/>
</dbReference>
<feature type="domain" description="Response regulatory" evidence="2">
    <location>
        <begin position="12"/>
        <end position="123"/>
    </location>
</feature>
<sequence length="123" mass="12806">MTDLHATPEKKRILIVEDDALIAMLLEDVVDLLGFTLAGSAATVPAALALLAEGVAVDAALLDINLAGQRVFPVADELVRRGIPFAFCSGYGEAGVDTAAYAGAPTISKPFDIDGLGNLLRRL</sequence>
<dbReference type="SUPFAM" id="SSF52172">
    <property type="entry name" value="CheY-like"/>
    <property type="match status" value="1"/>
</dbReference>
<dbReference type="SMART" id="SM00448">
    <property type="entry name" value="REC"/>
    <property type="match status" value="1"/>
</dbReference>
<protein>
    <submittedName>
        <fullName evidence="3">Response regulator</fullName>
    </submittedName>
</protein>
<dbReference type="Pfam" id="PF00072">
    <property type="entry name" value="Response_reg"/>
    <property type="match status" value="1"/>
</dbReference>
<dbReference type="EMBL" id="JAPMXC010000010">
    <property type="protein sequence ID" value="MCY0389395.1"/>
    <property type="molecule type" value="Genomic_DNA"/>
</dbReference>
<dbReference type="PROSITE" id="PS50110">
    <property type="entry name" value="RESPONSE_REGULATORY"/>
    <property type="match status" value="1"/>
</dbReference>
<evidence type="ECO:0000313" key="4">
    <source>
        <dbReference type="Proteomes" id="UP001082899"/>
    </source>
</evidence>
<keyword evidence="4" id="KW-1185">Reference proteome</keyword>
<gene>
    <name evidence="3" type="ORF">OVY01_19810</name>
</gene>